<dbReference type="RefSeq" id="WP_218115987.1">
    <property type="nucleotide sequence ID" value="NZ_CAJVAP010000026.1"/>
</dbReference>
<gene>
    <name evidence="1" type="ORF">LEUCIP111803_02053</name>
</gene>
<name>A0A916NPS0_9MICO</name>
<organism evidence="1 2">
    <name type="scientific">Leucobacter soli</name>
    <dbReference type="NCBI Taxonomy" id="2812850"/>
    <lineage>
        <taxon>Bacteria</taxon>
        <taxon>Bacillati</taxon>
        <taxon>Actinomycetota</taxon>
        <taxon>Actinomycetes</taxon>
        <taxon>Micrococcales</taxon>
        <taxon>Microbacteriaceae</taxon>
        <taxon>Leucobacter</taxon>
    </lineage>
</organism>
<dbReference type="AlphaFoldDB" id="A0A916NPS0"/>
<comment type="caution">
    <text evidence="1">The sequence shown here is derived from an EMBL/GenBank/DDBJ whole genome shotgun (WGS) entry which is preliminary data.</text>
</comment>
<dbReference type="GO" id="GO:0016020">
    <property type="term" value="C:membrane"/>
    <property type="evidence" value="ECO:0007669"/>
    <property type="project" value="InterPro"/>
</dbReference>
<dbReference type="Proteomes" id="UP000693892">
    <property type="component" value="Unassembled WGS sequence"/>
</dbReference>
<dbReference type="PANTHER" id="PTHR37316:SF3">
    <property type="entry name" value="TEICHOIC ACID GLYCEROL-PHOSPHATE TRANSFERASE"/>
    <property type="match status" value="1"/>
</dbReference>
<evidence type="ECO:0000313" key="1">
    <source>
        <dbReference type="EMBL" id="CAG7617028.1"/>
    </source>
</evidence>
<dbReference type="Pfam" id="PF04464">
    <property type="entry name" value="Glyphos_transf"/>
    <property type="match status" value="1"/>
</dbReference>
<dbReference type="PANTHER" id="PTHR37316">
    <property type="entry name" value="TEICHOIC ACID GLYCEROL-PHOSPHATE PRIMASE"/>
    <property type="match status" value="1"/>
</dbReference>
<keyword evidence="2" id="KW-1185">Reference proteome</keyword>
<dbReference type="EMBL" id="CAJVAP010000026">
    <property type="protein sequence ID" value="CAG7617028.1"/>
    <property type="molecule type" value="Genomic_DNA"/>
</dbReference>
<reference evidence="1" key="1">
    <citation type="submission" date="2021-06" db="EMBL/GenBank/DDBJ databases">
        <authorList>
            <person name="Criscuolo A."/>
        </authorList>
    </citation>
    <scope>NUCLEOTIDE SEQUENCE</scope>
    <source>
        <strain evidence="1">CIP111803</strain>
    </source>
</reference>
<dbReference type="InterPro" id="IPR007554">
    <property type="entry name" value="Glycerophosphate_synth"/>
</dbReference>
<accession>A0A916NPS0</accession>
<evidence type="ECO:0000313" key="2">
    <source>
        <dbReference type="Proteomes" id="UP000693892"/>
    </source>
</evidence>
<proteinExistence type="predicted"/>
<dbReference type="InterPro" id="IPR051612">
    <property type="entry name" value="Teichoic_Acid_Biosynth"/>
</dbReference>
<dbReference type="GO" id="GO:0047355">
    <property type="term" value="F:CDP-glycerol glycerophosphotransferase activity"/>
    <property type="evidence" value="ECO:0007669"/>
    <property type="project" value="InterPro"/>
</dbReference>
<protein>
    <submittedName>
        <fullName evidence="1">Uncharacterized protein</fullName>
    </submittedName>
</protein>
<sequence>MGAAAVGRSHRPFRHDHTVDAVAVRRRSLRWAFRITAWEAGEFVLDRCYLRLESTEECVEIDAAAFERRPGLSGEARFDFPEAMTLTPLRYSVCADLRDLADGRSVEVRLTRMSEDLFARMSRRYRAPRLTLGDGRILTLNASAASTTLRLIVLPASEADRGSARQRVWSTIALMEAGLRRTLHLERRPTALLYEKEAATAQDNAFALFAHLLGADRNGAHRPGAHRLGDHRQGRVHRLGGHRRGRGDEPRFDFFYVMNRDSAQRARVAGLPRVVSKYSLKYWRLLASPSSFLLSSESRSHVGTVYAQPGLLSRLVYVRRSYFLGHGVTALKRVPLLNPGNASSPDVIVAASAWERDILIGCGFDPERIDITGLPRWDRLLAGVERRTGIERILYLPTWRAWLAGRDAVELSRTEYVRSIAELLTDPGLHALFEAHGCVLQFMPHPKVLPVLRVLRALDQRPGRIELVDQDRVEFGEVLRGADAFITDYSSVLWDVVQLQKPILLFPFDAARYDAEIGGYRNPQLRRIRRRFGTATTPAELRDRLARMLEQDPAVRAEEAEHLAARTFAIRDTENSRRVVERVAARLPLLTDARHLPSYRAADAAYQERQRRMRED</sequence>